<gene>
    <name evidence="1" type="ORF">SDC9_121343</name>
</gene>
<name>A0A645CBQ1_9ZZZZ</name>
<dbReference type="AlphaFoldDB" id="A0A645CBQ1"/>
<protein>
    <submittedName>
        <fullName evidence="1">Uncharacterized protein</fullName>
    </submittedName>
</protein>
<proteinExistence type="predicted"/>
<organism evidence="1">
    <name type="scientific">bioreactor metagenome</name>
    <dbReference type="NCBI Taxonomy" id="1076179"/>
    <lineage>
        <taxon>unclassified sequences</taxon>
        <taxon>metagenomes</taxon>
        <taxon>ecological metagenomes</taxon>
    </lineage>
</organism>
<dbReference type="EMBL" id="VSSQ01025908">
    <property type="protein sequence ID" value="MPM74355.1"/>
    <property type="molecule type" value="Genomic_DNA"/>
</dbReference>
<comment type="caution">
    <text evidence="1">The sequence shown here is derived from an EMBL/GenBank/DDBJ whole genome shotgun (WGS) entry which is preliminary data.</text>
</comment>
<evidence type="ECO:0000313" key="1">
    <source>
        <dbReference type="EMBL" id="MPM74355.1"/>
    </source>
</evidence>
<sequence>MVFLCQRHRLIGEERGVGHLNCGLDAVFMCDLLLEAEDIQRLAQELAALFQTAGFCLHDGFGIFRQHFGAVDDVENQGA</sequence>
<accession>A0A645CBQ1</accession>
<reference evidence="1" key="1">
    <citation type="submission" date="2019-08" db="EMBL/GenBank/DDBJ databases">
        <authorList>
            <person name="Kucharzyk K."/>
            <person name="Murdoch R.W."/>
            <person name="Higgins S."/>
            <person name="Loffler F."/>
        </authorList>
    </citation>
    <scope>NUCLEOTIDE SEQUENCE</scope>
</reference>